<protein>
    <submittedName>
        <fullName evidence="2">Uncharacterized protein</fullName>
    </submittedName>
</protein>
<feature type="compositionally biased region" description="Polar residues" evidence="1">
    <location>
        <begin position="87"/>
        <end position="98"/>
    </location>
</feature>
<reference evidence="2 3" key="1">
    <citation type="submission" date="2019-05" db="EMBL/GenBank/DDBJ databases">
        <title>Mikania micrantha, genome provides insights into the molecular mechanism of rapid growth.</title>
        <authorList>
            <person name="Liu B."/>
        </authorList>
    </citation>
    <scope>NUCLEOTIDE SEQUENCE [LARGE SCALE GENOMIC DNA]</scope>
    <source>
        <strain evidence="2">NLD-2019</strain>
        <tissue evidence="2">Leaf</tissue>
    </source>
</reference>
<organism evidence="2 3">
    <name type="scientific">Mikania micrantha</name>
    <name type="common">bitter vine</name>
    <dbReference type="NCBI Taxonomy" id="192012"/>
    <lineage>
        <taxon>Eukaryota</taxon>
        <taxon>Viridiplantae</taxon>
        <taxon>Streptophyta</taxon>
        <taxon>Embryophyta</taxon>
        <taxon>Tracheophyta</taxon>
        <taxon>Spermatophyta</taxon>
        <taxon>Magnoliopsida</taxon>
        <taxon>eudicotyledons</taxon>
        <taxon>Gunneridae</taxon>
        <taxon>Pentapetalae</taxon>
        <taxon>asterids</taxon>
        <taxon>campanulids</taxon>
        <taxon>Asterales</taxon>
        <taxon>Asteraceae</taxon>
        <taxon>Asteroideae</taxon>
        <taxon>Heliantheae alliance</taxon>
        <taxon>Eupatorieae</taxon>
        <taxon>Mikania</taxon>
    </lineage>
</organism>
<evidence type="ECO:0000313" key="2">
    <source>
        <dbReference type="EMBL" id="KAD3642047.1"/>
    </source>
</evidence>
<evidence type="ECO:0000313" key="3">
    <source>
        <dbReference type="Proteomes" id="UP000326396"/>
    </source>
</evidence>
<accession>A0A5N6MR90</accession>
<dbReference type="EMBL" id="SZYD01000015">
    <property type="protein sequence ID" value="KAD3642047.1"/>
    <property type="molecule type" value="Genomic_DNA"/>
</dbReference>
<dbReference type="Proteomes" id="UP000326396">
    <property type="component" value="Linkage Group LG5"/>
</dbReference>
<evidence type="ECO:0000256" key="1">
    <source>
        <dbReference type="SAM" id="MobiDB-lite"/>
    </source>
</evidence>
<sequence>MEIAVTTWEVWFASSDDGKDAIAMQNFGRRYVMPPQYNYVKSSKHDISQSNSVVGMFLTGTFTSYDNMNDGEDSKSIAQKVDHDTTALETPSRTVDDP</sequence>
<name>A0A5N6MR90_9ASTR</name>
<feature type="compositionally biased region" description="Basic and acidic residues" evidence="1">
    <location>
        <begin position="72"/>
        <end position="86"/>
    </location>
</feature>
<gene>
    <name evidence="2" type="ORF">E3N88_31271</name>
</gene>
<comment type="caution">
    <text evidence="2">The sequence shown here is derived from an EMBL/GenBank/DDBJ whole genome shotgun (WGS) entry which is preliminary data.</text>
</comment>
<proteinExistence type="predicted"/>
<feature type="region of interest" description="Disordered" evidence="1">
    <location>
        <begin position="68"/>
        <end position="98"/>
    </location>
</feature>
<dbReference type="AlphaFoldDB" id="A0A5N6MR90"/>
<keyword evidence="3" id="KW-1185">Reference proteome</keyword>